<dbReference type="AlphaFoldDB" id="A0A6J5JJS4"/>
<accession>A0A6J5JJS4</accession>
<sequence>MILTGYARIGEDAQLRYTPDGTAVANLSLAFNYGRRDDDGKRPTQWVDASLWGQRAESLIDYLVKGQGLDVVLEDPHIETYQRREGGEGFKLVARVLMLDSPAAHRSRTASSSARAANASRPADSSSAPAASAINMPIRPDAVIARSSASSAASPAWTTTHSEVRHA</sequence>
<dbReference type="InterPro" id="IPR012340">
    <property type="entry name" value="NA-bd_OB-fold"/>
</dbReference>
<proteinExistence type="predicted"/>
<feature type="region of interest" description="Disordered" evidence="3">
    <location>
        <begin position="148"/>
        <end position="167"/>
    </location>
</feature>
<reference evidence="4 5" key="1">
    <citation type="submission" date="2020-04" db="EMBL/GenBank/DDBJ databases">
        <authorList>
            <person name="Depoorter E."/>
        </authorList>
    </citation>
    <scope>NUCLEOTIDE SEQUENCE [LARGE SCALE GENOMIC DNA]</scope>
    <source>
        <strain evidence="4 5">BCC0217</strain>
    </source>
</reference>
<dbReference type="SUPFAM" id="SSF50249">
    <property type="entry name" value="Nucleic acid-binding proteins"/>
    <property type="match status" value="1"/>
</dbReference>
<organism evidence="4 5">
    <name type="scientific">Burkholderia aenigmatica</name>
    <dbReference type="NCBI Taxonomy" id="2015348"/>
    <lineage>
        <taxon>Bacteria</taxon>
        <taxon>Pseudomonadati</taxon>
        <taxon>Pseudomonadota</taxon>
        <taxon>Betaproteobacteria</taxon>
        <taxon>Burkholderiales</taxon>
        <taxon>Burkholderiaceae</taxon>
        <taxon>Burkholderia</taxon>
        <taxon>Burkholderia cepacia complex</taxon>
    </lineage>
</organism>
<evidence type="ECO:0000313" key="5">
    <source>
        <dbReference type="Proteomes" id="UP000494301"/>
    </source>
</evidence>
<feature type="region of interest" description="Disordered" evidence="3">
    <location>
        <begin position="105"/>
        <end position="132"/>
    </location>
</feature>
<dbReference type="InterPro" id="IPR000424">
    <property type="entry name" value="Primosome_PriB/ssb"/>
</dbReference>
<dbReference type="Gene3D" id="2.40.50.140">
    <property type="entry name" value="Nucleic acid-binding proteins"/>
    <property type="match status" value="1"/>
</dbReference>
<dbReference type="RefSeq" id="WP_175223087.1">
    <property type="nucleotide sequence ID" value="NZ_CABWIL020000032.1"/>
</dbReference>
<dbReference type="PROSITE" id="PS50935">
    <property type="entry name" value="SSB"/>
    <property type="match status" value="1"/>
</dbReference>
<evidence type="ECO:0000256" key="1">
    <source>
        <dbReference type="ARBA" id="ARBA00023125"/>
    </source>
</evidence>
<evidence type="ECO:0000313" key="4">
    <source>
        <dbReference type="EMBL" id="CAB3972266.1"/>
    </source>
</evidence>
<dbReference type="Pfam" id="PF00436">
    <property type="entry name" value="SSB"/>
    <property type="match status" value="1"/>
</dbReference>
<keyword evidence="1 2" id="KW-0238">DNA-binding</keyword>
<evidence type="ECO:0000256" key="3">
    <source>
        <dbReference type="SAM" id="MobiDB-lite"/>
    </source>
</evidence>
<dbReference type="GO" id="GO:0003697">
    <property type="term" value="F:single-stranded DNA binding"/>
    <property type="evidence" value="ECO:0007669"/>
    <property type="project" value="InterPro"/>
</dbReference>
<protein>
    <submittedName>
        <fullName evidence="4">Single-stranded DNA-binding protein</fullName>
    </submittedName>
</protein>
<evidence type="ECO:0000256" key="2">
    <source>
        <dbReference type="PROSITE-ProRule" id="PRU00252"/>
    </source>
</evidence>
<dbReference type="Proteomes" id="UP000494301">
    <property type="component" value="Unassembled WGS sequence"/>
</dbReference>
<gene>
    <name evidence="4" type="primary">ssb</name>
    <name evidence="4" type="ORF">BLA3211_06872</name>
</gene>
<dbReference type="EMBL" id="CABWIL020000032">
    <property type="protein sequence ID" value="CAB3972266.1"/>
    <property type="molecule type" value="Genomic_DNA"/>
</dbReference>
<name>A0A6J5JJS4_9BURK</name>
<dbReference type="CDD" id="cd04496">
    <property type="entry name" value="SSB_OBF"/>
    <property type="match status" value="1"/>
</dbReference>